<evidence type="ECO:0000313" key="7">
    <source>
        <dbReference type="Proteomes" id="UP000887578"/>
    </source>
</evidence>
<keyword evidence="2 6" id="KW-0812">Transmembrane</keyword>
<feature type="transmembrane region" description="Helical" evidence="6">
    <location>
        <begin position="247"/>
        <end position="269"/>
    </location>
</feature>
<dbReference type="WBParaSite" id="PDA_v2.g16037.t1">
    <property type="protein sequence ID" value="PDA_v2.g16037.t1"/>
    <property type="gene ID" value="PDA_v2.g16037"/>
</dbReference>
<dbReference type="AlphaFoldDB" id="A0A914PD19"/>
<dbReference type="InterPro" id="IPR006603">
    <property type="entry name" value="PQ-loop_rpt"/>
</dbReference>
<evidence type="ECO:0000256" key="6">
    <source>
        <dbReference type="SAM" id="Phobius"/>
    </source>
</evidence>
<feature type="transmembrane region" description="Helical" evidence="6">
    <location>
        <begin position="275"/>
        <end position="293"/>
    </location>
</feature>
<evidence type="ECO:0000256" key="3">
    <source>
        <dbReference type="ARBA" id="ARBA00022989"/>
    </source>
</evidence>
<dbReference type="Proteomes" id="UP000887578">
    <property type="component" value="Unplaced"/>
</dbReference>
<evidence type="ECO:0000313" key="8">
    <source>
        <dbReference type="WBParaSite" id="PDA_v2.g16037.t1"/>
    </source>
</evidence>
<feature type="transmembrane region" description="Helical" evidence="6">
    <location>
        <begin position="198"/>
        <end position="222"/>
    </location>
</feature>
<feature type="transmembrane region" description="Helical" evidence="6">
    <location>
        <begin position="31"/>
        <end position="49"/>
    </location>
</feature>
<keyword evidence="4 6" id="KW-0472">Membrane</keyword>
<evidence type="ECO:0000256" key="5">
    <source>
        <dbReference type="ARBA" id="ARBA00038039"/>
    </source>
</evidence>
<dbReference type="Pfam" id="PF04193">
    <property type="entry name" value="PQ-loop"/>
    <property type="match status" value="2"/>
</dbReference>
<feature type="transmembrane region" description="Helical" evidence="6">
    <location>
        <begin position="121"/>
        <end position="141"/>
    </location>
</feature>
<comment type="similarity">
    <text evidence="5">Belongs to the laat-1 family.</text>
</comment>
<sequence length="318" mass="36498">MTLDSCSIEGNAIYQSCDCNLPQWICAFANISGYCSTVAWFLVLLPQVIRNFRYRTVQGISLGWAILNFTAAFNNAFFVFKYGNMPWYVYGSAVYMPILEILLLIQFYIFTPSSRLKNIAALLLVPTWISLAVVQSVFNVYKDLEWLSIVLWSAETFPQIFLNIKRRSTYGIANLSVTITAVGKTTDFMQNYLLIMPIQYVIMAFFSSTVAQVSTLQVLWYWKKLPINEILDGPVENELQISTKCNILRVIGFIVFGSELIIFIVALLIRTQHWWLISAPIATYTVIAAFYIYNRHWCPTPIRIAAEKDEPKDDIKDF</sequence>
<organism evidence="7 8">
    <name type="scientific">Panagrolaimus davidi</name>
    <dbReference type="NCBI Taxonomy" id="227884"/>
    <lineage>
        <taxon>Eukaryota</taxon>
        <taxon>Metazoa</taxon>
        <taxon>Ecdysozoa</taxon>
        <taxon>Nematoda</taxon>
        <taxon>Chromadorea</taxon>
        <taxon>Rhabditida</taxon>
        <taxon>Tylenchina</taxon>
        <taxon>Panagrolaimomorpha</taxon>
        <taxon>Panagrolaimoidea</taxon>
        <taxon>Panagrolaimidae</taxon>
        <taxon>Panagrolaimus</taxon>
    </lineage>
</organism>
<keyword evidence="3 6" id="KW-1133">Transmembrane helix</keyword>
<dbReference type="Gene3D" id="1.20.1280.290">
    <property type="match status" value="1"/>
</dbReference>
<protein>
    <submittedName>
        <fullName evidence="8">Uncharacterized protein</fullName>
    </submittedName>
</protein>
<proteinExistence type="inferred from homology"/>
<dbReference type="PANTHER" id="PTHR16201">
    <property type="entry name" value="SEVEN TRANSMEMBRANE PROTEIN 1-RELATED"/>
    <property type="match status" value="1"/>
</dbReference>
<feature type="transmembrane region" description="Helical" evidence="6">
    <location>
        <begin position="87"/>
        <end position="109"/>
    </location>
</feature>
<dbReference type="SMART" id="SM00679">
    <property type="entry name" value="CTNS"/>
    <property type="match status" value="2"/>
</dbReference>
<feature type="transmembrane region" description="Helical" evidence="6">
    <location>
        <begin position="61"/>
        <end position="81"/>
    </location>
</feature>
<name>A0A914PD19_9BILA</name>
<evidence type="ECO:0000256" key="4">
    <source>
        <dbReference type="ARBA" id="ARBA00023136"/>
    </source>
</evidence>
<dbReference type="GO" id="GO:0016020">
    <property type="term" value="C:membrane"/>
    <property type="evidence" value="ECO:0007669"/>
    <property type="project" value="UniProtKB-SubCell"/>
</dbReference>
<evidence type="ECO:0000256" key="1">
    <source>
        <dbReference type="ARBA" id="ARBA00004141"/>
    </source>
</evidence>
<reference evidence="8" key="1">
    <citation type="submission" date="2022-11" db="UniProtKB">
        <authorList>
            <consortium name="WormBaseParasite"/>
        </authorList>
    </citation>
    <scope>IDENTIFICATION</scope>
</reference>
<comment type="subcellular location">
    <subcellularLocation>
        <location evidence="1">Membrane</location>
        <topology evidence="1">Multi-pass membrane protein</topology>
    </subcellularLocation>
</comment>
<dbReference type="InterPro" id="IPR051415">
    <property type="entry name" value="LAAT-1"/>
</dbReference>
<keyword evidence="7" id="KW-1185">Reference proteome</keyword>
<evidence type="ECO:0000256" key="2">
    <source>
        <dbReference type="ARBA" id="ARBA00022692"/>
    </source>
</evidence>
<accession>A0A914PD19</accession>